<evidence type="ECO:0000313" key="2">
    <source>
        <dbReference type="Proteomes" id="UP000825258"/>
    </source>
</evidence>
<organism evidence="1 2">
    <name type="scientific">Flavobacterium okayamense</name>
    <dbReference type="NCBI Taxonomy" id="2830782"/>
    <lineage>
        <taxon>Bacteria</taxon>
        <taxon>Pseudomonadati</taxon>
        <taxon>Bacteroidota</taxon>
        <taxon>Flavobacteriia</taxon>
        <taxon>Flavobacteriales</taxon>
        <taxon>Flavobacteriaceae</taxon>
        <taxon>Flavobacterium</taxon>
    </lineage>
</organism>
<keyword evidence="2" id="KW-1185">Reference proteome</keyword>
<dbReference type="Proteomes" id="UP000825258">
    <property type="component" value="Chromosome"/>
</dbReference>
<evidence type="ECO:0000313" key="1">
    <source>
        <dbReference type="EMBL" id="BCY28788.1"/>
    </source>
</evidence>
<sequence length="302" mass="35415">MNRISALILIVIVSCKTIKITECNYIEDYYQTMYKADLEYETGNYEKAFDLYLITFKKCEAKNTFTFNEISKFTESAAILKKFDITYEYAKKQILNGVKLNRFESNENFNEFLTSKYGQKLIKEYHVLRNQFETNADFKLRDELISMKRADQMYRNKNYKENIAKQDSIDKIHEKRLIEIFKTVGYPTERIVGQTNMDNHVDVELMLLHTDDSIRINYFVPKIKEFVKNGTASPLTLGRIIDQYYLYNGEPQIYGTYRAQGGGYANMINDLKKVDSNRISIGLPPLELTEKKDSLVRAKYGF</sequence>
<gene>
    <name evidence="1" type="ORF">KK2020170_16560</name>
</gene>
<evidence type="ECO:0008006" key="3">
    <source>
        <dbReference type="Google" id="ProtNLM"/>
    </source>
</evidence>
<protein>
    <recommendedName>
        <fullName evidence="3">Lipoprotein</fullName>
    </recommendedName>
</protein>
<proteinExistence type="predicted"/>
<dbReference type="PROSITE" id="PS51257">
    <property type="entry name" value="PROKAR_LIPOPROTEIN"/>
    <property type="match status" value="1"/>
</dbReference>
<accession>A0ABN6HWL0</accession>
<dbReference type="RefSeq" id="WP_221257896.1">
    <property type="nucleotide sequence ID" value="NZ_AP024749.1"/>
</dbReference>
<dbReference type="EMBL" id="AP024749">
    <property type="protein sequence ID" value="BCY28788.1"/>
    <property type="molecule type" value="Genomic_DNA"/>
</dbReference>
<name>A0ABN6HWL0_9FLAO</name>
<reference evidence="1 2" key="1">
    <citation type="submission" date="2021-06" db="EMBL/GenBank/DDBJ databases">
        <title>Whole genome sequences of Flavobacterium sp. KK2020170 and assembly.</title>
        <authorList>
            <person name="Kitahara K."/>
            <person name="Miyoshi S."/>
            <person name="Uesaka K."/>
        </authorList>
    </citation>
    <scope>NUCLEOTIDE SEQUENCE [LARGE SCALE GENOMIC DNA]</scope>
    <source>
        <strain evidence="1 2">KK2020170</strain>
    </source>
</reference>